<dbReference type="Proteomes" id="UP001225378">
    <property type="component" value="Chromosome"/>
</dbReference>
<dbReference type="InterPro" id="IPR029044">
    <property type="entry name" value="Nucleotide-diphossugar_trans"/>
</dbReference>
<name>A0AAU7NPK0_9GAMM</name>
<sequence>MPHSQSLISIIIPAYNAETYIKKALDSVLTQSYRHFEVLVINDGSTDNTETIARSYDDTRIRLISQPNGGLSNARNTGIRSAKGDYLAFLDADDYWMPEKLALQLELLNHHPEIGFCSTRTRVETPTGEFINDWPCPNINTSTLHTIFAQNAAIAGSGSSVMARKKLQQQAGFFDESLASLEDIDMWMRYAALAEYACLPETVTVITKRPDSMSRNLKTMRDNAIKVLRKNRSLLDQSAQKSFWRSCYASMLTDYAKWEARSGDNVQAILHLLEAFIYAPLHKGRLCLGLLFAVMFKRPLT</sequence>
<dbReference type="SUPFAM" id="SSF53448">
    <property type="entry name" value="Nucleotide-diphospho-sugar transferases"/>
    <property type="match status" value="1"/>
</dbReference>
<dbReference type="GO" id="GO:0016758">
    <property type="term" value="F:hexosyltransferase activity"/>
    <property type="evidence" value="ECO:0007669"/>
    <property type="project" value="UniProtKB-ARBA"/>
</dbReference>
<dbReference type="RefSeq" id="WP_349431068.1">
    <property type="nucleotide sequence ID" value="NZ_CP157743.1"/>
</dbReference>
<accession>A0AAU7NPK0</accession>
<dbReference type="KEGG" id="mech:Q9L42_010950"/>
<dbReference type="PANTHER" id="PTHR22916">
    <property type="entry name" value="GLYCOSYLTRANSFERASE"/>
    <property type="match status" value="1"/>
</dbReference>
<evidence type="ECO:0000313" key="2">
    <source>
        <dbReference type="EMBL" id="XBS18894.1"/>
    </source>
</evidence>
<evidence type="ECO:0000313" key="3">
    <source>
        <dbReference type="Proteomes" id="UP001225378"/>
    </source>
</evidence>
<keyword evidence="2" id="KW-0808">Transferase</keyword>
<protein>
    <submittedName>
        <fullName evidence="2">Glycosyltransferase family A protein</fullName>
        <ecNumber evidence="2">2.4.-.-</ecNumber>
    </submittedName>
</protein>
<gene>
    <name evidence="2" type="ORF">Q9L42_010950</name>
</gene>
<dbReference type="PANTHER" id="PTHR22916:SF3">
    <property type="entry name" value="UDP-GLCNAC:BETAGAL BETA-1,3-N-ACETYLGLUCOSAMINYLTRANSFERASE-LIKE PROTEIN 1"/>
    <property type="match status" value="1"/>
</dbReference>
<dbReference type="Gene3D" id="3.90.550.10">
    <property type="entry name" value="Spore Coat Polysaccharide Biosynthesis Protein SpsA, Chain A"/>
    <property type="match status" value="1"/>
</dbReference>
<feature type="domain" description="Glycosyltransferase 2-like" evidence="1">
    <location>
        <begin position="9"/>
        <end position="160"/>
    </location>
</feature>
<dbReference type="Pfam" id="PF00535">
    <property type="entry name" value="Glycos_transf_2"/>
    <property type="match status" value="1"/>
</dbReference>
<reference evidence="2 3" key="1">
    <citation type="journal article" date="2024" name="Microbiology">
        <title>Methylomarinum rosea sp. nov., a novel halophilic methanotrophic bacterium from the hypersaline Lake Elton.</title>
        <authorList>
            <person name="Suleimanov R.Z."/>
            <person name="Oshkin I.Y."/>
            <person name="Danilova O.V."/>
            <person name="Suzina N.E."/>
            <person name="Dedysh S.N."/>
        </authorList>
    </citation>
    <scope>NUCLEOTIDE SEQUENCE [LARGE SCALE GENOMIC DNA]</scope>
    <source>
        <strain evidence="2 3">Ch1-1</strain>
    </source>
</reference>
<proteinExistence type="predicted"/>
<keyword evidence="2" id="KW-0328">Glycosyltransferase</keyword>
<dbReference type="AlphaFoldDB" id="A0AAU7NPK0"/>
<evidence type="ECO:0000259" key="1">
    <source>
        <dbReference type="Pfam" id="PF00535"/>
    </source>
</evidence>
<organism evidence="2 3">
    <name type="scientific">Methylomarinum roseum</name>
    <dbReference type="NCBI Taxonomy" id="3067653"/>
    <lineage>
        <taxon>Bacteria</taxon>
        <taxon>Pseudomonadati</taxon>
        <taxon>Pseudomonadota</taxon>
        <taxon>Gammaproteobacteria</taxon>
        <taxon>Methylococcales</taxon>
        <taxon>Methylococcaceae</taxon>
        <taxon>Methylomarinum</taxon>
    </lineage>
</organism>
<dbReference type="InterPro" id="IPR001173">
    <property type="entry name" value="Glyco_trans_2-like"/>
</dbReference>
<dbReference type="EC" id="2.4.-.-" evidence="2"/>
<dbReference type="EMBL" id="CP157743">
    <property type="protein sequence ID" value="XBS18894.1"/>
    <property type="molecule type" value="Genomic_DNA"/>
</dbReference>
<keyword evidence="3" id="KW-1185">Reference proteome</keyword>
<dbReference type="CDD" id="cd00761">
    <property type="entry name" value="Glyco_tranf_GTA_type"/>
    <property type="match status" value="1"/>
</dbReference>